<sequence>MDYHEPVSRLLELGEQPARQQPWPDYLAMGFTFADVPELIRLAGDDGLFLSWDDEDEEGNDEWWGPIHARRVLGQLGAEDAVAPLIDLLRWDDSDWGMEEVPRVLAMIGTAALPALREALPRYADDPDPSAAGTVAAAMQMIAEEHPETRDEAVAVLVDQIRRHGEQNPELNGMLVASLLSLRAMEAAPVIEAAYAAGDVDEMIPGDWEDVQVELGLIPERVTPRHNFLSQGLGLRGEPTGPGGQPGSAKARKKAKDKKKAQKAARQKSRRKKR</sequence>
<evidence type="ECO:0000313" key="2">
    <source>
        <dbReference type="EMBL" id="MBB6073197.1"/>
    </source>
</evidence>
<evidence type="ECO:0008006" key="4">
    <source>
        <dbReference type="Google" id="ProtNLM"/>
    </source>
</evidence>
<name>A0A841H544_9BACT</name>
<gene>
    <name evidence="2" type="ORF">HNQ61_004864</name>
</gene>
<dbReference type="Gene3D" id="1.25.10.10">
    <property type="entry name" value="Leucine-rich Repeat Variant"/>
    <property type="match status" value="1"/>
</dbReference>
<dbReference type="InterPro" id="IPR011989">
    <property type="entry name" value="ARM-like"/>
</dbReference>
<reference evidence="2 3" key="1">
    <citation type="submission" date="2020-08" db="EMBL/GenBank/DDBJ databases">
        <title>Genomic Encyclopedia of Type Strains, Phase IV (KMG-IV): sequencing the most valuable type-strain genomes for metagenomic binning, comparative biology and taxonomic classification.</title>
        <authorList>
            <person name="Goeker M."/>
        </authorList>
    </citation>
    <scope>NUCLEOTIDE SEQUENCE [LARGE SCALE GENOMIC DNA]</scope>
    <source>
        <strain evidence="2 3">DSM 29007</strain>
    </source>
</reference>
<feature type="region of interest" description="Disordered" evidence="1">
    <location>
        <begin position="230"/>
        <end position="274"/>
    </location>
</feature>
<evidence type="ECO:0000313" key="3">
    <source>
        <dbReference type="Proteomes" id="UP000582837"/>
    </source>
</evidence>
<accession>A0A841H544</accession>
<feature type="compositionally biased region" description="Basic residues" evidence="1">
    <location>
        <begin position="250"/>
        <end position="274"/>
    </location>
</feature>
<comment type="caution">
    <text evidence="2">The sequence shown here is derived from an EMBL/GenBank/DDBJ whole genome shotgun (WGS) entry which is preliminary data.</text>
</comment>
<dbReference type="AlphaFoldDB" id="A0A841H544"/>
<dbReference type="SUPFAM" id="SSF48371">
    <property type="entry name" value="ARM repeat"/>
    <property type="match status" value="1"/>
</dbReference>
<protein>
    <recommendedName>
        <fullName evidence="4">DUF1186 domain-containing protein</fullName>
    </recommendedName>
</protein>
<keyword evidence="3" id="KW-1185">Reference proteome</keyword>
<dbReference type="RefSeq" id="WP_170038700.1">
    <property type="nucleotide sequence ID" value="NZ_JABDTL010000002.1"/>
</dbReference>
<evidence type="ECO:0000256" key="1">
    <source>
        <dbReference type="SAM" id="MobiDB-lite"/>
    </source>
</evidence>
<organism evidence="2 3">
    <name type="scientific">Longimicrobium terrae</name>
    <dbReference type="NCBI Taxonomy" id="1639882"/>
    <lineage>
        <taxon>Bacteria</taxon>
        <taxon>Pseudomonadati</taxon>
        <taxon>Gemmatimonadota</taxon>
        <taxon>Longimicrobiia</taxon>
        <taxon>Longimicrobiales</taxon>
        <taxon>Longimicrobiaceae</taxon>
        <taxon>Longimicrobium</taxon>
    </lineage>
</organism>
<dbReference type="InterPro" id="IPR016024">
    <property type="entry name" value="ARM-type_fold"/>
</dbReference>
<proteinExistence type="predicted"/>
<dbReference type="EMBL" id="JACHIA010000022">
    <property type="protein sequence ID" value="MBB6073197.1"/>
    <property type="molecule type" value="Genomic_DNA"/>
</dbReference>
<dbReference type="Proteomes" id="UP000582837">
    <property type="component" value="Unassembled WGS sequence"/>
</dbReference>